<accession>A0A6J7ZFN8</accession>
<dbReference type="AlphaFoldDB" id="A0A6J7ZFN8"/>
<gene>
    <name evidence="1" type="ORF">PLAN_100244</name>
</gene>
<organism evidence="1 2">
    <name type="scientific">Planktothrix rubescens CCAP 1459/22</name>
    <dbReference type="NCBI Taxonomy" id="329571"/>
    <lineage>
        <taxon>Bacteria</taxon>
        <taxon>Bacillati</taxon>
        <taxon>Cyanobacteriota</taxon>
        <taxon>Cyanophyceae</taxon>
        <taxon>Oscillatoriophycideae</taxon>
        <taxon>Oscillatoriales</taxon>
        <taxon>Microcoleaceae</taxon>
        <taxon>Planktothrix</taxon>
    </lineage>
</organism>
<evidence type="ECO:0000313" key="2">
    <source>
        <dbReference type="Proteomes" id="UP000196521"/>
    </source>
</evidence>
<sequence length="42" mass="4476">MLFPCGFGLTALLLTPDFFGVNTVNAMSSQPLKFGILEANSI</sequence>
<evidence type="ECO:0000313" key="1">
    <source>
        <dbReference type="EMBL" id="CAC5340194.1"/>
    </source>
</evidence>
<comment type="caution">
    <text evidence="1">The sequence shown here is derived from an EMBL/GenBank/DDBJ whole genome shotgun (WGS) entry which is preliminary data.</text>
</comment>
<dbReference type="EMBL" id="CZCZ02000005">
    <property type="protein sequence ID" value="CAC5340194.1"/>
    <property type="molecule type" value="Genomic_DNA"/>
</dbReference>
<keyword evidence="2" id="KW-1185">Reference proteome</keyword>
<protein>
    <submittedName>
        <fullName evidence="1">Uncharacterized protein</fullName>
    </submittedName>
</protein>
<reference evidence="1" key="1">
    <citation type="submission" date="2020-05" db="EMBL/GenBank/DDBJ databases">
        <authorList>
            <consortium name="Genoscope - CEA"/>
            <person name="William W."/>
        </authorList>
    </citation>
    <scope>NUCLEOTIDE SEQUENCE [LARGE SCALE GENOMIC DNA]</scope>
    <source>
        <strain evidence="1">PCC 7821</strain>
    </source>
</reference>
<proteinExistence type="predicted"/>
<name>A0A6J7ZFN8_PLARU</name>
<dbReference type="Proteomes" id="UP000196521">
    <property type="component" value="Unassembled WGS sequence"/>
</dbReference>